<comment type="caution">
    <text evidence="9">The sequence shown here is derived from an EMBL/GenBank/DDBJ whole genome shotgun (WGS) entry which is preliminary data.</text>
</comment>
<dbReference type="PANTHER" id="PTHR10894">
    <property type="entry name" value="NUCLEOLAR PROTEIN 5 NUCLEOLAR PROTEIN NOP5 NOP58"/>
    <property type="match status" value="1"/>
</dbReference>
<keyword evidence="10" id="KW-1185">Reference proteome</keyword>
<proteinExistence type="inferred from homology"/>
<comment type="subcellular location">
    <subcellularLocation>
        <location evidence="1">Nucleus</location>
        <location evidence="1">Nucleolus</location>
    </subcellularLocation>
</comment>
<dbReference type="InterPro" id="IPR036070">
    <property type="entry name" value="Nop_dom_sf"/>
</dbReference>
<reference evidence="9" key="1">
    <citation type="submission" date="2021-06" db="EMBL/GenBank/DDBJ databases">
        <authorList>
            <person name="Kallberg Y."/>
            <person name="Tangrot J."/>
            <person name="Rosling A."/>
        </authorList>
    </citation>
    <scope>NUCLEOTIDE SEQUENCE</scope>
    <source>
        <strain evidence="9">AZ414A</strain>
    </source>
</reference>
<evidence type="ECO:0000256" key="4">
    <source>
        <dbReference type="ARBA" id="ARBA00022517"/>
    </source>
</evidence>
<dbReference type="Gene3D" id="1.10.287.4070">
    <property type="match status" value="1"/>
</dbReference>
<dbReference type="Proteomes" id="UP000789706">
    <property type="component" value="Unassembled WGS sequence"/>
</dbReference>
<dbReference type="PROSITE" id="PS51358">
    <property type="entry name" value="NOP"/>
    <property type="match status" value="1"/>
</dbReference>
<comment type="similarity">
    <text evidence="2">Belongs to the NOP5/NOP56 family.</text>
</comment>
<dbReference type="GO" id="GO:0030515">
    <property type="term" value="F:snoRNA binding"/>
    <property type="evidence" value="ECO:0007669"/>
    <property type="project" value="InterPro"/>
</dbReference>
<sequence>MTAAGYALFQVLDEGKLNTPENIWSEFNTPEKAKAAVKLKAFKKFENMNFAVDSVMDLTEGKLSEDLTNFLKGIVKKTSEKLVVADQKLGVAISKKLGIQVISDKSVLDLYRGIRQQIDVLITGNVSDDISSMALGLSHSISRHKLKFSPDKVDTMIIQAIGLLDDLDKELNTYAMRVKEWYGWHFPEMSKIVVDNLAYAKVVKQMDLEKEVKEASELSMGTEISDEDINNIIMGCDQVINLTSYRTELYEYLKNRMMAIAPNLTTLVGELVGARLISHAGSLINLAKHPASTVQILGAEKALFRALKTKSPTPKYGLIYHASLVGQASPKNKGKIARLLATKSSLTSRFDALAEEKDVTAELGHKNRKILESRVRTLERTGPGAGTDKKKARKQAKVDIKTAPSYNTAADAVIAEKPETTESKQSSKKRKAEVLEESEELKIKDESSKKRKVELEEEEPKPKEKKTSKKKKASE</sequence>
<keyword evidence="5" id="KW-0539">Nucleus</keyword>
<evidence type="ECO:0000313" key="9">
    <source>
        <dbReference type="EMBL" id="CAG8449979.1"/>
    </source>
</evidence>
<dbReference type="EMBL" id="CAJVPK010000106">
    <property type="protein sequence ID" value="CAG8449979.1"/>
    <property type="molecule type" value="Genomic_DNA"/>
</dbReference>
<evidence type="ECO:0000256" key="7">
    <source>
        <dbReference type="SAM" id="MobiDB-lite"/>
    </source>
</evidence>
<dbReference type="AlphaFoldDB" id="A0A9N8VBM0"/>
<evidence type="ECO:0000256" key="6">
    <source>
        <dbReference type="ARBA" id="ARBA00024837"/>
    </source>
</evidence>
<evidence type="ECO:0000256" key="5">
    <source>
        <dbReference type="ARBA" id="ARBA00023242"/>
    </source>
</evidence>
<feature type="region of interest" description="Disordered" evidence="7">
    <location>
        <begin position="374"/>
        <end position="475"/>
    </location>
</feature>
<dbReference type="InterPro" id="IPR012976">
    <property type="entry name" value="NOSIC"/>
</dbReference>
<dbReference type="GO" id="GO:0031428">
    <property type="term" value="C:box C/D methylation guide snoRNP complex"/>
    <property type="evidence" value="ECO:0007669"/>
    <property type="project" value="InterPro"/>
</dbReference>
<dbReference type="InterPro" id="IPR012974">
    <property type="entry name" value="NOP58/56_N"/>
</dbReference>
<dbReference type="InterPro" id="IPR045056">
    <property type="entry name" value="Nop56/Nop58"/>
</dbReference>
<organism evidence="9 10">
    <name type="scientific">Diversispora eburnea</name>
    <dbReference type="NCBI Taxonomy" id="1213867"/>
    <lineage>
        <taxon>Eukaryota</taxon>
        <taxon>Fungi</taxon>
        <taxon>Fungi incertae sedis</taxon>
        <taxon>Mucoromycota</taxon>
        <taxon>Glomeromycotina</taxon>
        <taxon>Glomeromycetes</taxon>
        <taxon>Diversisporales</taxon>
        <taxon>Diversisporaceae</taxon>
        <taxon>Diversispora</taxon>
    </lineage>
</organism>
<dbReference type="Gene3D" id="1.10.246.90">
    <property type="entry name" value="Nop domain"/>
    <property type="match status" value="1"/>
</dbReference>
<evidence type="ECO:0000256" key="3">
    <source>
        <dbReference type="ARBA" id="ARBA00020379"/>
    </source>
</evidence>
<dbReference type="GO" id="GO:0042254">
    <property type="term" value="P:ribosome biogenesis"/>
    <property type="evidence" value="ECO:0007669"/>
    <property type="project" value="UniProtKB-KW"/>
</dbReference>
<evidence type="ECO:0000313" key="10">
    <source>
        <dbReference type="Proteomes" id="UP000789706"/>
    </source>
</evidence>
<dbReference type="InterPro" id="IPR042239">
    <property type="entry name" value="Nop_C"/>
</dbReference>
<evidence type="ECO:0000256" key="2">
    <source>
        <dbReference type="ARBA" id="ARBA00009211"/>
    </source>
</evidence>
<evidence type="ECO:0000256" key="1">
    <source>
        <dbReference type="ARBA" id="ARBA00004604"/>
    </source>
</evidence>
<feature type="domain" description="Nop" evidence="8">
    <location>
        <begin position="260"/>
        <end position="380"/>
    </location>
</feature>
<comment type="function">
    <text evidence="6">Required for pre-18S rRNA processing. May bind microtubules.</text>
</comment>
<gene>
    <name evidence="9" type="ORF">DEBURN_LOCUS2065</name>
</gene>
<dbReference type="Pfam" id="PF08156">
    <property type="entry name" value="NOP5NT"/>
    <property type="match status" value="1"/>
</dbReference>
<dbReference type="SUPFAM" id="SSF89124">
    <property type="entry name" value="Nop domain"/>
    <property type="match status" value="1"/>
</dbReference>
<dbReference type="OrthoDB" id="6780543at2759"/>
<dbReference type="Pfam" id="PF01798">
    <property type="entry name" value="Nop"/>
    <property type="match status" value="1"/>
</dbReference>
<name>A0A9N8VBM0_9GLOM</name>
<dbReference type="GO" id="GO:0032040">
    <property type="term" value="C:small-subunit processome"/>
    <property type="evidence" value="ECO:0007669"/>
    <property type="project" value="InterPro"/>
</dbReference>
<dbReference type="FunFam" id="1.10.246.90:FF:000003">
    <property type="entry name" value="Nucleolar protein 58"/>
    <property type="match status" value="1"/>
</dbReference>
<evidence type="ECO:0000259" key="8">
    <source>
        <dbReference type="PROSITE" id="PS51358"/>
    </source>
</evidence>
<feature type="compositionally biased region" description="Basic residues" evidence="7">
    <location>
        <begin position="463"/>
        <end position="475"/>
    </location>
</feature>
<dbReference type="InterPro" id="IPR002687">
    <property type="entry name" value="Nop_dom"/>
</dbReference>
<dbReference type="SMART" id="SM00931">
    <property type="entry name" value="NOSIC"/>
    <property type="match status" value="1"/>
</dbReference>
<protein>
    <recommendedName>
        <fullName evidence="3">Nucleolar protein 58</fullName>
    </recommendedName>
</protein>
<keyword evidence="4" id="KW-0690">Ribosome biogenesis</keyword>
<dbReference type="PANTHER" id="PTHR10894:SF1">
    <property type="entry name" value="NUCLEOLAR PROTEIN 58"/>
    <property type="match status" value="1"/>
</dbReference>
<accession>A0A9N8VBM0</accession>